<evidence type="ECO:0000256" key="2">
    <source>
        <dbReference type="ARBA" id="ARBA00022777"/>
    </source>
</evidence>
<dbReference type="AlphaFoldDB" id="A0A5D2AAI3"/>
<dbReference type="Pfam" id="PF01504">
    <property type="entry name" value="PIP5K"/>
    <property type="match status" value="1"/>
</dbReference>
<dbReference type="InterPro" id="IPR027484">
    <property type="entry name" value="PInositol-4-P-5-kinase_N"/>
</dbReference>
<accession>A0A5D2AAI3</accession>
<dbReference type="GO" id="GO:0046854">
    <property type="term" value="P:phosphatidylinositol phosphate biosynthetic process"/>
    <property type="evidence" value="ECO:0007669"/>
    <property type="project" value="TreeGrafter"/>
</dbReference>
<feature type="domain" description="PIPK" evidence="4">
    <location>
        <begin position="1"/>
        <end position="392"/>
    </location>
</feature>
<organism evidence="5 6">
    <name type="scientific">Gossypium darwinii</name>
    <name type="common">Darwin's cotton</name>
    <name type="synonym">Gossypium barbadense var. darwinii</name>
    <dbReference type="NCBI Taxonomy" id="34276"/>
    <lineage>
        <taxon>Eukaryota</taxon>
        <taxon>Viridiplantae</taxon>
        <taxon>Streptophyta</taxon>
        <taxon>Embryophyta</taxon>
        <taxon>Tracheophyta</taxon>
        <taxon>Spermatophyta</taxon>
        <taxon>Magnoliopsida</taxon>
        <taxon>eudicotyledons</taxon>
        <taxon>Gunneridae</taxon>
        <taxon>Pentapetalae</taxon>
        <taxon>rosids</taxon>
        <taxon>malvids</taxon>
        <taxon>Malvales</taxon>
        <taxon>Malvaceae</taxon>
        <taxon>Malvoideae</taxon>
        <taxon>Gossypium</taxon>
    </lineage>
</organism>
<dbReference type="SMART" id="SM00330">
    <property type="entry name" value="PIPKc"/>
    <property type="match status" value="1"/>
</dbReference>
<evidence type="ECO:0000259" key="4">
    <source>
        <dbReference type="PROSITE" id="PS51455"/>
    </source>
</evidence>
<protein>
    <recommendedName>
        <fullName evidence="1">1-phosphatidylinositol-4-phosphate 5-kinase</fullName>
        <ecNumber evidence="1">2.7.1.68</ecNumber>
    </recommendedName>
</protein>
<keyword evidence="2 3" id="KW-0418">Kinase</keyword>
<dbReference type="InterPro" id="IPR023610">
    <property type="entry name" value="PInositol-4/5-P-5/4-kinase"/>
</dbReference>
<keyword evidence="6" id="KW-1185">Reference proteome</keyword>
<dbReference type="PROSITE" id="PS51455">
    <property type="entry name" value="PIPK"/>
    <property type="match status" value="1"/>
</dbReference>
<proteinExistence type="predicted"/>
<dbReference type="EMBL" id="CM017712">
    <property type="protein sequence ID" value="TYG40926.1"/>
    <property type="molecule type" value="Genomic_DNA"/>
</dbReference>
<evidence type="ECO:0000313" key="6">
    <source>
        <dbReference type="Proteomes" id="UP000323506"/>
    </source>
</evidence>
<dbReference type="Gene3D" id="3.30.810.10">
    <property type="entry name" value="2-Layer Sandwich"/>
    <property type="match status" value="1"/>
</dbReference>
<gene>
    <name evidence="5" type="ORF">ES288_D12G133700v1</name>
</gene>
<evidence type="ECO:0000256" key="1">
    <source>
        <dbReference type="ARBA" id="ARBA00012172"/>
    </source>
</evidence>
<dbReference type="PANTHER" id="PTHR23086">
    <property type="entry name" value="PHOSPHATIDYLINOSITOL-4-PHOSPHATE 5-KINASE"/>
    <property type="match status" value="1"/>
</dbReference>
<dbReference type="InterPro" id="IPR002498">
    <property type="entry name" value="PInositol-4-P-4/5-kinase_core"/>
</dbReference>
<dbReference type="Gene3D" id="3.30.800.10">
    <property type="entry name" value="Phosphatidylinositol Phosphate Kinase II Beta"/>
    <property type="match status" value="1"/>
</dbReference>
<keyword evidence="3" id="KW-0067">ATP-binding</keyword>
<dbReference type="GO" id="GO:0005886">
    <property type="term" value="C:plasma membrane"/>
    <property type="evidence" value="ECO:0007669"/>
    <property type="project" value="TreeGrafter"/>
</dbReference>
<name>A0A5D2AAI3_GOSDA</name>
<reference evidence="5 6" key="1">
    <citation type="submission" date="2019-06" db="EMBL/GenBank/DDBJ databases">
        <title>WGS assembly of Gossypium darwinii.</title>
        <authorList>
            <person name="Chen Z.J."/>
            <person name="Sreedasyam A."/>
            <person name="Ando A."/>
            <person name="Song Q."/>
            <person name="De L."/>
            <person name="Hulse-Kemp A."/>
            <person name="Ding M."/>
            <person name="Ye W."/>
            <person name="Kirkbride R."/>
            <person name="Jenkins J."/>
            <person name="Plott C."/>
            <person name="Lovell J."/>
            <person name="Lin Y.-M."/>
            <person name="Vaughn R."/>
            <person name="Liu B."/>
            <person name="Li W."/>
            <person name="Simpson S."/>
            <person name="Scheffler B."/>
            <person name="Saski C."/>
            <person name="Grover C."/>
            <person name="Hu G."/>
            <person name="Conover J."/>
            <person name="Carlson J."/>
            <person name="Shu S."/>
            <person name="Boston L."/>
            <person name="Williams M."/>
            <person name="Peterson D."/>
            <person name="Mcgee K."/>
            <person name="Jones D."/>
            <person name="Wendel J."/>
            <person name="Stelly D."/>
            <person name="Grimwood J."/>
            <person name="Schmutz J."/>
        </authorList>
    </citation>
    <scope>NUCLEOTIDE SEQUENCE [LARGE SCALE GENOMIC DNA]</scope>
    <source>
        <strain evidence="5">1808015.09</strain>
    </source>
</reference>
<dbReference type="PANTHER" id="PTHR23086:SF111">
    <property type="entry name" value="PHOSPHATIDYLINOSITOL 4-PHOSPHATE 5-KINASE 10"/>
    <property type="match status" value="1"/>
</dbReference>
<keyword evidence="3" id="KW-0547">Nucleotide-binding</keyword>
<evidence type="ECO:0000256" key="3">
    <source>
        <dbReference type="PROSITE-ProRule" id="PRU00781"/>
    </source>
</evidence>
<dbReference type="Proteomes" id="UP000323506">
    <property type="component" value="Chromosome D12"/>
</dbReference>
<dbReference type="InterPro" id="IPR027483">
    <property type="entry name" value="PInositol-4-P-4/5-kinase_C_sf"/>
</dbReference>
<dbReference type="SUPFAM" id="SSF56104">
    <property type="entry name" value="SAICAR synthase-like"/>
    <property type="match status" value="1"/>
</dbReference>
<dbReference type="GO" id="GO:0005524">
    <property type="term" value="F:ATP binding"/>
    <property type="evidence" value="ECO:0007669"/>
    <property type="project" value="UniProtKB-UniRule"/>
</dbReference>
<dbReference type="GO" id="GO:0016308">
    <property type="term" value="F:1-phosphatidylinositol-4-phosphate 5-kinase activity"/>
    <property type="evidence" value="ECO:0007669"/>
    <property type="project" value="UniProtKB-EC"/>
</dbReference>
<keyword evidence="3" id="KW-0808">Transferase</keyword>
<dbReference type="EC" id="2.7.1.68" evidence="1"/>
<sequence>MAFSDKELMTTDYMIQCSRHHCNNLPPGIVTGFEWKDYCPKSFRLIQELENIDNDDYMMVVCSDETIKQVMSTVRPGNMFLFSNDSRFAIKTLRKSELKVLLEMLPSYYSHIKRFRSTILNKLYGAHVVKPAGGTKVYFVVVANIFKSDLLMHRCYDLKGSLQGRKVEKMRYREKTLHKESDLDFLFYLEPLVRQRLLKQIKYDCAFLEAAGIMNYSLMLGLHVKGSRQVDCVNSKCSNNGMRIFNVALHQSDVASQRSSDSSYKDSTSKYSTTNIMDIISNTSFSENEASEVSFGDQWLQNNSCKFGEELAARGVRISKNGTGTLSCQNFTVIECYDVLLCFGIVDFFQNYNVIKRIEHAYKSLQFDRKMIAAVNPKIYSSRFQEFISDIFKADEPLN</sequence>
<evidence type="ECO:0000313" key="5">
    <source>
        <dbReference type="EMBL" id="TYG40926.1"/>
    </source>
</evidence>